<reference evidence="1 2" key="1">
    <citation type="submission" date="2015-06" db="EMBL/GenBank/DDBJ databases">
        <title>Draft genome of the moderately acidophilic sulfate reducer Candidatus Desulfosporosinus acididurans strain M1.</title>
        <authorList>
            <person name="Poehlein A."/>
            <person name="Petzsch P."/>
            <person name="Johnson B.D."/>
            <person name="Schloemann M."/>
            <person name="Daniel R."/>
            <person name="Muehling M."/>
        </authorList>
    </citation>
    <scope>NUCLEOTIDE SEQUENCE [LARGE SCALE GENOMIC DNA]</scope>
    <source>
        <strain evidence="1 2">M1</strain>
    </source>
</reference>
<dbReference type="PANTHER" id="PTHR35276">
    <property type="entry name" value="S-ADENOSYL-L-METHIONINE-DEPENDENT METHYLTRANSFERASES SUPERFAMILY PROTEIN"/>
    <property type="match status" value="1"/>
</dbReference>
<keyword evidence="2" id="KW-1185">Reference proteome</keyword>
<dbReference type="InterPro" id="IPR010719">
    <property type="entry name" value="MnmM_MeTrfase"/>
</dbReference>
<accession>A0A0J1FN53</accession>
<dbReference type="AlphaFoldDB" id="A0A0J1FN53"/>
<dbReference type="Gene3D" id="3.40.50.150">
    <property type="entry name" value="Vaccinia Virus protein VP39"/>
    <property type="match status" value="1"/>
</dbReference>
<evidence type="ECO:0000313" key="1">
    <source>
        <dbReference type="EMBL" id="KLU64939.1"/>
    </source>
</evidence>
<keyword evidence="1" id="KW-0489">Methyltransferase</keyword>
<dbReference type="PATRIC" id="fig|476652.3.peg.3061"/>
<sequence>MFKNVVELAKQICQLKLRQGDKAADCTMGNGNDTAFLCGLVGEEGKVYAFDIQEEAIINTREKLGQLKLQDRAVLIRDGHETIDSYIKEPIRLFMFNLGYLPKGDHEITTKKDTTLQAVQKCLDLLEPDGLILLVIYPGHERGKEEKEALAAFAATLNQKTFNVAHIRLTNQVNDPPELLCIEKVLPR</sequence>
<protein>
    <submittedName>
        <fullName evidence="1">Cobalt-precorrin-6Y C(15)-methyltransferase</fullName>
    </submittedName>
</protein>
<comment type="caution">
    <text evidence="1">The sequence shown here is derived from an EMBL/GenBank/DDBJ whole genome shotgun (WGS) entry which is preliminary data.</text>
</comment>
<name>A0A0J1FN53_9FIRM</name>
<dbReference type="SUPFAM" id="SSF53335">
    <property type="entry name" value="S-adenosyl-L-methionine-dependent methyltransferases"/>
    <property type="match status" value="1"/>
</dbReference>
<evidence type="ECO:0000313" key="2">
    <source>
        <dbReference type="Proteomes" id="UP000036356"/>
    </source>
</evidence>
<keyword evidence="1" id="KW-0808">Transferase</keyword>
<dbReference type="InterPro" id="IPR029063">
    <property type="entry name" value="SAM-dependent_MTases_sf"/>
</dbReference>
<dbReference type="GO" id="GO:0008168">
    <property type="term" value="F:methyltransferase activity"/>
    <property type="evidence" value="ECO:0007669"/>
    <property type="project" value="UniProtKB-KW"/>
</dbReference>
<dbReference type="PANTHER" id="PTHR35276:SF1">
    <property type="entry name" value="TRNA (MNM(5)S(2)U34)-METHYLTRANSFERASE, CHLOROPLASTIC"/>
    <property type="match status" value="1"/>
</dbReference>
<proteinExistence type="predicted"/>
<dbReference type="GO" id="GO:0032259">
    <property type="term" value="P:methylation"/>
    <property type="evidence" value="ECO:0007669"/>
    <property type="project" value="UniProtKB-KW"/>
</dbReference>
<dbReference type="RefSeq" id="WP_200903141.1">
    <property type="nucleotide sequence ID" value="NZ_LDZY01000010.1"/>
</dbReference>
<dbReference type="Pfam" id="PF06962">
    <property type="entry name" value="rRNA_methylase"/>
    <property type="match status" value="1"/>
</dbReference>
<dbReference type="STRING" id="476652.DEAC_c29060"/>
<gene>
    <name evidence="1" type="ORF">DEAC_c29060</name>
</gene>
<dbReference type="Proteomes" id="UP000036356">
    <property type="component" value="Unassembled WGS sequence"/>
</dbReference>
<organism evidence="1 2">
    <name type="scientific">Desulfosporosinus acididurans</name>
    <dbReference type="NCBI Taxonomy" id="476652"/>
    <lineage>
        <taxon>Bacteria</taxon>
        <taxon>Bacillati</taxon>
        <taxon>Bacillota</taxon>
        <taxon>Clostridia</taxon>
        <taxon>Eubacteriales</taxon>
        <taxon>Desulfitobacteriaceae</taxon>
        <taxon>Desulfosporosinus</taxon>
    </lineage>
</organism>
<dbReference type="EMBL" id="LDZY01000010">
    <property type="protein sequence ID" value="KLU64939.1"/>
    <property type="molecule type" value="Genomic_DNA"/>
</dbReference>